<reference evidence="8" key="1">
    <citation type="submission" date="2023-03" db="EMBL/GenBank/DDBJ databases">
        <authorList>
            <person name="Shen W."/>
            <person name="Cai J."/>
        </authorList>
    </citation>
    <scope>NUCLEOTIDE SEQUENCE</scope>
    <source>
        <strain evidence="8">P66-3</strain>
    </source>
</reference>
<evidence type="ECO:0000256" key="1">
    <source>
        <dbReference type="ARBA" id="ARBA00004141"/>
    </source>
</evidence>
<feature type="transmembrane region" description="Helical" evidence="6">
    <location>
        <begin position="873"/>
        <end position="894"/>
    </location>
</feature>
<evidence type="ECO:0000256" key="5">
    <source>
        <dbReference type="SAM" id="Coils"/>
    </source>
</evidence>
<comment type="subcellular location">
    <subcellularLocation>
        <location evidence="1">Membrane</location>
        <topology evidence="1">Multi-pass membrane protein</topology>
    </subcellularLocation>
</comment>
<dbReference type="Pfam" id="PF12698">
    <property type="entry name" value="ABC2_membrane_3"/>
    <property type="match status" value="2"/>
</dbReference>
<evidence type="ECO:0000313" key="9">
    <source>
        <dbReference type="Proteomes" id="UP001181046"/>
    </source>
</evidence>
<evidence type="ECO:0000256" key="4">
    <source>
        <dbReference type="ARBA" id="ARBA00023136"/>
    </source>
</evidence>
<evidence type="ECO:0000256" key="6">
    <source>
        <dbReference type="SAM" id="Phobius"/>
    </source>
</evidence>
<keyword evidence="5" id="KW-0175">Coiled coil</keyword>
<proteinExistence type="predicted"/>
<dbReference type="InterPro" id="IPR017500">
    <property type="entry name" value="Phage_infect_YhgE_N"/>
</dbReference>
<feature type="domain" description="ABC-2 type transporter transmembrane" evidence="7">
    <location>
        <begin position="29"/>
        <end position="173"/>
    </location>
</feature>
<dbReference type="NCBIfam" id="TIGR03061">
    <property type="entry name" value="pip_yhgE_Nterm"/>
    <property type="match status" value="1"/>
</dbReference>
<dbReference type="Proteomes" id="UP001181046">
    <property type="component" value="Unassembled WGS sequence"/>
</dbReference>
<feature type="coiled-coil region" evidence="5">
    <location>
        <begin position="214"/>
        <end position="241"/>
    </location>
</feature>
<keyword evidence="3 6" id="KW-1133">Transmembrane helix</keyword>
<dbReference type="PANTHER" id="PTHR43077:SF10">
    <property type="entry name" value="TRANSPORT PERMEASE PROTEIN"/>
    <property type="match status" value="1"/>
</dbReference>
<dbReference type="PANTHER" id="PTHR43077">
    <property type="entry name" value="TRANSPORT PERMEASE YVFS-RELATED"/>
    <property type="match status" value="1"/>
</dbReference>
<dbReference type="Gene3D" id="3.40.1710.10">
    <property type="entry name" value="abc type-2 transporter like domain"/>
    <property type="match status" value="1"/>
</dbReference>
<evidence type="ECO:0000259" key="7">
    <source>
        <dbReference type="Pfam" id="PF12698"/>
    </source>
</evidence>
<dbReference type="InterPro" id="IPR013525">
    <property type="entry name" value="ABC2_TM"/>
</dbReference>
<feature type="transmembrane region" description="Helical" evidence="6">
    <location>
        <begin position="714"/>
        <end position="737"/>
    </location>
</feature>
<evidence type="ECO:0000256" key="3">
    <source>
        <dbReference type="ARBA" id="ARBA00022989"/>
    </source>
</evidence>
<dbReference type="EMBL" id="JARQAJ010000005">
    <property type="protein sequence ID" value="MDT2759936.1"/>
    <property type="molecule type" value="Genomic_DNA"/>
</dbReference>
<dbReference type="InterPro" id="IPR017501">
    <property type="entry name" value="Phage_infect_YhgE_C"/>
</dbReference>
<feature type="transmembrane region" description="Helical" evidence="6">
    <location>
        <begin position="786"/>
        <end position="809"/>
    </location>
</feature>
<keyword evidence="2 6" id="KW-0812">Transmembrane</keyword>
<feature type="transmembrane region" description="Helical" evidence="6">
    <location>
        <begin position="816"/>
        <end position="834"/>
    </location>
</feature>
<dbReference type="InterPro" id="IPR051328">
    <property type="entry name" value="T7SS_ABC-Transporter"/>
</dbReference>
<name>A0ABU3FC15_9ENTE</name>
<gene>
    <name evidence="8" type="ORF">P7H27_09175</name>
</gene>
<organism evidence="8 9">
    <name type="scientific">Enterococcus xiangfangensis</name>
    <dbReference type="NCBI Taxonomy" id="1296537"/>
    <lineage>
        <taxon>Bacteria</taxon>
        <taxon>Bacillati</taxon>
        <taxon>Bacillota</taxon>
        <taxon>Bacilli</taxon>
        <taxon>Lactobacillales</taxon>
        <taxon>Enterococcaceae</taxon>
        <taxon>Enterococcus</taxon>
    </lineage>
</organism>
<sequence length="912" mass="100306">MNVFQSLKHTWNLFKLDWRRIFRNPIAIFLMAALVIIPSLYAWFNIKALWDPYSNTGELPIAVYSADAGATFENKDIEIGNEVVKNLHKNKQLGWRFVDSKKQVVEGVKSGKYYAGIYLPENFSKDLLSFTSGEIQKPKIEYYLNQKINAIAPKITDKGASSIQQEISQEFIKTASSTLLKVFNEIGYDIDANLVSINKVKNLILTTNDNLDEIDKYTQEVVEVQGKLPELKEKLAKANELQAYLPQVDAMGQKLITLNQKMPEIKKQASVILTLQQKIPEIQQAGDQIAQVDNDFSEIETTMNDGINEAKQGLNIIHQVQTILPDIQKLGNQANDFANTTKDGAEKLQTAIPSISSSVQVTLESIGQVATTTQSITSDLSALLDKEKLTAEEKAHIAAIISDFQSNLADQQAAITKLNQFLSDLKKVADDNGNTDASQNLATIISRLGNISNSLGDLSNRFGQLNDFVQNEETTDRAKAYLGEINTAAGRIANLVGSINAEQVGQTVSTVLNKLIAMINTAQGVLNQAQQIDFASLLNSTEGTVSNAITFLEKYQKQMPAIGQEVHDANVLLNGHMTDIVNGINTGADLYNNELPVVEQKLALAANFMQNDWPGVKEDLTGGLKIANDKMPEVEQALDLATDLIQNDWPTLRAGIQKAANAIQQGDQKVDLGQVLKLLKLDAQKESDFFTTPVELQTNAMYPIANNGSASTPFYTALCLWVGAVLFSSVTTTEFFLDKKERGKYTKREQFGARMLTYLAVSVGQALIVTLGNIFLLGVYVKNPVYSILFAVLVALAFMMIVYTLVALFGTVGKGIAIIILVLSISGGGGNYPIQVSGKFFQAVNPWLPFTHAVNLLRESAGGIYWPNATQDIIVMVVLFIVFGILGTWAYPVLQPHLKKLTKVAHESKIFH</sequence>
<dbReference type="RefSeq" id="WP_137618717.1">
    <property type="nucleotide sequence ID" value="NZ_BJDX01000005.1"/>
</dbReference>
<feature type="transmembrane region" description="Helical" evidence="6">
    <location>
        <begin position="21"/>
        <end position="44"/>
    </location>
</feature>
<accession>A0ABU3FC15</accession>
<protein>
    <submittedName>
        <fullName evidence="8">YhgE/Pip domain-containing protein</fullName>
    </submittedName>
</protein>
<keyword evidence="4 6" id="KW-0472">Membrane</keyword>
<feature type="transmembrane region" description="Helical" evidence="6">
    <location>
        <begin position="758"/>
        <end position="780"/>
    </location>
</feature>
<keyword evidence="9" id="KW-1185">Reference proteome</keyword>
<evidence type="ECO:0000256" key="2">
    <source>
        <dbReference type="ARBA" id="ARBA00022692"/>
    </source>
</evidence>
<dbReference type="NCBIfam" id="TIGR03062">
    <property type="entry name" value="pip_yhgE_Cterm"/>
    <property type="match status" value="1"/>
</dbReference>
<comment type="caution">
    <text evidence="8">The sequence shown here is derived from an EMBL/GenBank/DDBJ whole genome shotgun (WGS) entry which is preliminary data.</text>
</comment>
<evidence type="ECO:0000313" key="8">
    <source>
        <dbReference type="EMBL" id="MDT2759936.1"/>
    </source>
</evidence>
<feature type="domain" description="ABC-2 type transporter transmembrane" evidence="7">
    <location>
        <begin position="656"/>
        <end position="888"/>
    </location>
</feature>